<keyword evidence="1" id="KW-1133">Transmembrane helix</keyword>
<protein>
    <submittedName>
        <fullName evidence="2">Uncharacterized protein</fullName>
    </submittedName>
</protein>
<evidence type="ECO:0000256" key="1">
    <source>
        <dbReference type="SAM" id="Phobius"/>
    </source>
</evidence>
<evidence type="ECO:0000313" key="2">
    <source>
        <dbReference type="EMBL" id="OHA83878.1"/>
    </source>
</evidence>
<evidence type="ECO:0000313" key="3">
    <source>
        <dbReference type="Proteomes" id="UP000177987"/>
    </source>
</evidence>
<keyword evidence="1" id="KW-0812">Transmembrane</keyword>
<name>A0A1G2SGG0_9BACT</name>
<reference evidence="2 3" key="1">
    <citation type="journal article" date="2016" name="Nat. Commun.">
        <title>Thousands of microbial genomes shed light on interconnected biogeochemical processes in an aquifer system.</title>
        <authorList>
            <person name="Anantharaman K."/>
            <person name="Brown C.T."/>
            <person name="Hug L.A."/>
            <person name="Sharon I."/>
            <person name="Castelle C.J."/>
            <person name="Probst A.J."/>
            <person name="Thomas B.C."/>
            <person name="Singh A."/>
            <person name="Wilkins M.J."/>
            <person name="Karaoz U."/>
            <person name="Brodie E.L."/>
            <person name="Williams K.H."/>
            <person name="Hubbard S.S."/>
            <person name="Banfield J.F."/>
        </authorList>
    </citation>
    <scope>NUCLEOTIDE SEQUENCE [LARGE SCALE GENOMIC DNA]</scope>
</reference>
<dbReference type="STRING" id="1802727.A2937_00925"/>
<proteinExistence type="predicted"/>
<accession>A0A1G2SGG0</accession>
<feature type="transmembrane region" description="Helical" evidence="1">
    <location>
        <begin position="15"/>
        <end position="35"/>
    </location>
</feature>
<organism evidence="2 3">
    <name type="scientific">Candidatus Yonathbacteria bacterium RIFCSPLOWO2_01_FULL_47_33b</name>
    <dbReference type="NCBI Taxonomy" id="1802727"/>
    <lineage>
        <taxon>Bacteria</taxon>
        <taxon>Candidatus Yonathiibacteriota</taxon>
    </lineage>
</organism>
<dbReference type="EMBL" id="MHUW01000012">
    <property type="protein sequence ID" value="OHA83878.1"/>
    <property type="molecule type" value="Genomic_DNA"/>
</dbReference>
<dbReference type="AlphaFoldDB" id="A0A1G2SGG0"/>
<keyword evidence="1" id="KW-0472">Membrane</keyword>
<comment type="caution">
    <text evidence="2">The sequence shown here is derived from an EMBL/GenBank/DDBJ whole genome shotgun (WGS) entry which is preliminary data.</text>
</comment>
<sequence length="101" mass="11010">MTTKVLDFSNIDRKLFWAFAGFLALALSFYLYSVLSLTMSVVERDRTASAVRELAAHTGALEAEYLGLQNTVTLAYAQGLGLEEVSVKFAGNTNAKISLAR</sequence>
<gene>
    <name evidence="2" type="ORF">A2937_00925</name>
</gene>
<dbReference type="Proteomes" id="UP000177987">
    <property type="component" value="Unassembled WGS sequence"/>
</dbReference>